<dbReference type="AlphaFoldDB" id="A0A1E5UU34"/>
<dbReference type="EMBL" id="LWDX02063285">
    <property type="protein sequence ID" value="OEL16334.1"/>
    <property type="molecule type" value="Genomic_DNA"/>
</dbReference>
<organism evidence="1 2">
    <name type="scientific">Dichanthelium oligosanthes</name>
    <dbReference type="NCBI Taxonomy" id="888268"/>
    <lineage>
        <taxon>Eukaryota</taxon>
        <taxon>Viridiplantae</taxon>
        <taxon>Streptophyta</taxon>
        <taxon>Embryophyta</taxon>
        <taxon>Tracheophyta</taxon>
        <taxon>Spermatophyta</taxon>
        <taxon>Magnoliopsida</taxon>
        <taxon>Liliopsida</taxon>
        <taxon>Poales</taxon>
        <taxon>Poaceae</taxon>
        <taxon>PACMAD clade</taxon>
        <taxon>Panicoideae</taxon>
        <taxon>Panicodae</taxon>
        <taxon>Paniceae</taxon>
        <taxon>Dichantheliinae</taxon>
        <taxon>Dichanthelium</taxon>
    </lineage>
</organism>
<accession>A0A1E5UU34</accession>
<comment type="caution">
    <text evidence="1">The sequence shown here is derived from an EMBL/GenBank/DDBJ whole genome shotgun (WGS) entry which is preliminary data.</text>
</comment>
<gene>
    <name evidence="1" type="ORF">BAE44_0022648</name>
</gene>
<keyword evidence="2" id="KW-1185">Reference proteome</keyword>
<dbReference type="Proteomes" id="UP000095767">
    <property type="component" value="Unassembled WGS sequence"/>
</dbReference>
<evidence type="ECO:0000313" key="1">
    <source>
        <dbReference type="EMBL" id="OEL16334.1"/>
    </source>
</evidence>
<protein>
    <submittedName>
        <fullName evidence="1">Uncharacterized protein</fullName>
    </submittedName>
</protein>
<evidence type="ECO:0000313" key="2">
    <source>
        <dbReference type="Proteomes" id="UP000095767"/>
    </source>
</evidence>
<sequence>MHVERISLMKEADNEVAAEIRNLVAVEREKIGIEKLKLDSKRIKDDERIMTIDLSSCNPAQRAMYESLQNEILAHYVSRAKNSSMSQ</sequence>
<proteinExistence type="predicted"/>
<reference evidence="1 2" key="1">
    <citation type="submission" date="2016-09" db="EMBL/GenBank/DDBJ databases">
        <title>The draft genome of Dichanthelium oligosanthes: A C3 panicoid grass species.</title>
        <authorList>
            <person name="Studer A.J."/>
            <person name="Schnable J.C."/>
            <person name="Brutnell T.P."/>
        </authorList>
    </citation>
    <scope>NUCLEOTIDE SEQUENCE [LARGE SCALE GENOMIC DNA]</scope>
    <source>
        <strain evidence="2">cv. Kellogg 1175</strain>
        <tissue evidence="1">Leaf</tissue>
    </source>
</reference>
<name>A0A1E5UU34_9POAL</name>